<name>A0A7Z7FLT4_9BURK</name>
<organism evidence="1 2">
    <name type="scientific">Paraburkholderia steynii</name>
    <dbReference type="NCBI Taxonomy" id="1245441"/>
    <lineage>
        <taxon>Bacteria</taxon>
        <taxon>Pseudomonadati</taxon>
        <taxon>Pseudomonadota</taxon>
        <taxon>Betaproteobacteria</taxon>
        <taxon>Burkholderiales</taxon>
        <taxon>Burkholderiaceae</taxon>
        <taxon>Paraburkholderia</taxon>
    </lineage>
</organism>
<reference evidence="1" key="1">
    <citation type="submission" date="2016-10" db="EMBL/GenBank/DDBJ databases">
        <authorList>
            <person name="Varghese N."/>
            <person name="Submissions S."/>
        </authorList>
    </citation>
    <scope>NUCLEOTIDE SEQUENCE [LARGE SCALE GENOMIC DNA]</scope>
    <source>
        <strain evidence="1">YR281</strain>
    </source>
</reference>
<evidence type="ECO:0000313" key="2">
    <source>
        <dbReference type="Proteomes" id="UP000198900"/>
    </source>
</evidence>
<protein>
    <submittedName>
        <fullName evidence="1">Uncharacterized protein</fullName>
    </submittedName>
</protein>
<keyword evidence="2" id="KW-1185">Reference proteome</keyword>
<evidence type="ECO:0000313" key="1">
    <source>
        <dbReference type="EMBL" id="SDJ15401.1"/>
    </source>
</evidence>
<accession>A0A7Z7FLT4</accession>
<comment type="caution">
    <text evidence="1">The sequence shown here is derived from an EMBL/GenBank/DDBJ whole genome shotgun (WGS) entry which is preliminary data.</text>
</comment>
<gene>
    <name evidence="1" type="ORF">SAMN04487926_13539</name>
</gene>
<dbReference type="EMBL" id="FNDI01000035">
    <property type="protein sequence ID" value="SDJ15401.1"/>
    <property type="molecule type" value="Genomic_DNA"/>
</dbReference>
<proteinExistence type="predicted"/>
<sequence>MRPVVSLPQRETTALKAPRFPILAFGEHELSLGSVFNRDWLIPGESLLSILWKFRCANALPADLLVQKILPDINPSVGAAPVRKLFKPRRLRQLLRLPESVLDMSLLDASASDHYHPAFRFCRQCAAHGYHSVLYQLTDERRCPVHREALETLCRGCGGKTPFVINTRTIEAPFRCVACHSHFCYGRLPLVSTIPVMSRRERAEIRRWFYYG</sequence>
<dbReference type="AlphaFoldDB" id="A0A7Z7FLT4"/>
<dbReference type="Proteomes" id="UP000198900">
    <property type="component" value="Unassembled WGS sequence"/>
</dbReference>